<comment type="caution">
    <text evidence="5">The sequence shown here is derived from an EMBL/GenBank/DDBJ whole genome shotgun (WGS) entry which is preliminary data.</text>
</comment>
<evidence type="ECO:0000259" key="4">
    <source>
        <dbReference type="Pfam" id="PF01926"/>
    </source>
</evidence>
<evidence type="ECO:0000256" key="2">
    <source>
        <dbReference type="ARBA" id="ARBA00023134"/>
    </source>
</evidence>
<gene>
    <name evidence="5" type="ORF">BD324DRAFT_683158</name>
</gene>
<dbReference type="STRING" id="4999.A0A1Y1UCA9"/>
<dbReference type="Pfam" id="PF01926">
    <property type="entry name" value="MMR_HSR1"/>
    <property type="match status" value="1"/>
</dbReference>
<dbReference type="Gene3D" id="3.40.50.300">
    <property type="entry name" value="P-loop containing nucleotide triphosphate hydrolases"/>
    <property type="match status" value="1"/>
</dbReference>
<dbReference type="GO" id="GO:0003924">
    <property type="term" value="F:GTPase activity"/>
    <property type="evidence" value="ECO:0007669"/>
    <property type="project" value="TreeGrafter"/>
</dbReference>
<dbReference type="EMBL" id="NBSH01000013">
    <property type="protein sequence ID" value="ORX34715.1"/>
    <property type="molecule type" value="Genomic_DNA"/>
</dbReference>
<accession>A0A1Y1UCA9</accession>
<organism evidence="5 6">
    <name type="scientific">Kockovaella imperatae</name>
    <dbReference type="NCBI Taxonomy" id="4999"/>
    <lineage>
        <taxon>Eukaryota</taxon>
        <taxon>Fungi</taxon>
        <taxon>Dikarya</taxon>
        <taxon>Basidiomycota</taxon>
        <taxon>Agaricomycotina</taxon>
        <taxon>Tremellomycetes</taxon>
        <taxon>Tremellales</taxon>
        <taxon>Cuniculitremaceae</taxon>
        <taxon>Kockovaella</taxon>
    </lineage>
</organism>
<evidence type="ECO:0000256" key="1">
    <source>
        <dbReference type="ARBA" id="ARBA00022741"/>
    </source>
</evidence>
<dbReference type="GeneID" id="33560983"/>
<dbReference type="InterPro" id="IPR027417">
    <property type="entry name" value="P-loop_NTPase"/>
</dbReference>
<keyword evidence="1" id="KW-0547">Nucleotide-binding</keyword>
<dbReference type="OrthoDB" id="269151at2759"/>
<evidence type="ECO:0000313" key="6">
    <source>
        <dbReference type="Proteomes" id="UP000193218"/>
    </source>
</evidence>
<dbReference type="RefSeq" id="XP_021868957.1">
    <property type="nucleotide sequence ID" value="XM_022019174.1"/>
</dbReference>
<dbReference type="PANTHER" id="PTHR45782">
    <property type="entry name" value="MITOCHONDRIAL RIBOSOME-ASSOCIATED GTPASE 1"/>
    <property type="match status" value="1"/>
</dbReference>
<evidence type="ECO:0000256" key="3">
    <source>
        <dbReference type="SAM" id="MobiDB-lite"/>
    </source>
</evidence>
<proteinExistence type="predicted"/>
<dbReference type="PANTHER" id="PTHR45782:SF4">
    <property type="entry name" value="MITOCHONDRIAL RIBOSOME-ASSOCIATED GTPASE 1"/>
    <property type="match status" value="1"/>
</dbReference>
<sequence>MSFPIRQAFHYPLQTPSWYLGHMAKSMKEMGSLLRDINFVIEARDSRLPLTSINPAFDTLLDKVWGTSYSTLKGVRGIAGSGAGSGAGAGSGVAGSSSHVVPGPISVKGKEREKVIVYTKRDLAEEQYEQPLKSALTQALGQKVFFTDTRVDADVRAILKHAVRLAKLEQEYTTQFNILVVGMPNVGKSSLLNALRRVGINRGKAFRTGNVAGVTRKLTGTVKIYEEPPIYVYDTPGVMVPFLGHGDDGAERGFKFALTAGIKDDLLETEVAVDYLLWRLNRRMIQDEDRPISERSPSYLQALKIDRLLSTPSDNLTTFLDAVCQHIGAWKKGGEKDHDAALGFVVQAFRDGKFGRWTMDSLVPTGKLLRDTIPISETSTFDDSDAATTTAAPLGDLDQNVPESRYGSPSFDIRTDGNLKSANDSGDRGSSPIRVSSLSLDESVSLAVREYLDNTAFVQSEQAKGRGLSTNQKRRNEQKARAQVRVANARQKARDKERKKTAAAPTGGGGGGAKRRARR</sequence>
<dbReference type="InParanoid" id="A0A1Y1UCA9"/>
<name>A0A1Y1UCA9_9TREE</name>
<dbReference type="AlphaFoldDB" id="A0A1Y1UCA9"/>
<reference evidence="5 6" key="1">
    <citation type="submission" date="2017-03" db="EMBL/GenBank/DDBJ databases">
        <title>Widespread Adenine N6-methylation of Active Genes in Fungi.</title>
        <authorList>
            <consortium name="DOE Joint Genome Institute"/>
            <person name="Mondo S.J."/>
            <person name="Dannebaum R.O."/>
            <person name="Kuo R.C."/>
            <person name="Louie K.B."/>
            <person name="Bewick A.J."/>
            <person name="Labutti K."/>
            <person name="Haridas S."/>
            <person name="Kuo A."/>
            <person name="Salamov A."/>
            <person name="Ahrendt S.R."/>
            <person name="Lau R."/>
            <person name="Bowen B.P."/>
            <person name="Lipzen A."/>
            <person name="Sullivan W."/>
            <person name="Andreopoulos W.B."/>
            <person name="Clum A."/>
            <person name="Lindquist E."/>
            <person name="Daum C."/>
            <person name="Northen T.R."/>
            <person name="Ramamoorthy G."/>
            <person name="Schmitz R.J."/>
            <person name="Gryganskyi A."/>
            <person name="Culley D."/>
            <person name="Magnuson J."/>
            <person name="James T.Y."/>
            <person name="O'Malley M.A."/>
            <person name="Stajich J.E."/>
            <person name="Spatafora J.W."/>
            <person name="Visel A."/>
            <person name="Grigoriev I.V."/>
        </authorList>
    </citation>
    <scope>NUCLEOTIDE SEQUENCE [LARGE SCALE GENOMIC DNA]</scope>
    <source>
        <strain evidence="5 6">NRRL Y-17943</strain>
    </source>
</reference>
<dbReference type="GO" id="GO:0032543">
    <property type="term" value="P:mitochondrial translation"/>
    <property type="evidence" value="ECO:0007669"/>
    <property type="project" value="TreeGrafter"/>
</dbReference>
<protein>
    <recommendedName>
        <fullName evidence="4">G domain-containing protein</fullName>
    </recommendedName>
</protein>
<feature type="region of interest" description="Disordered" evidence="3">
    <location>
        <begin position="379"/>
        <end position="434"/>
    </location>
</feature>
<feature type="region of interest" description="Disordered" evidence="3">
    <location>
        <begin position="461"/>
        <end position="519"/>
    </location>
</feature>
<feature type="domain" description="G" evidence="4">
    <location>
        <begin position="178"/>
        <end position="290"/>
    </location>
</feature>
<dbReference type="GO" id="GO:0005739">
    <property type="term" value="C:mitochondrion"/>
    <property type="evidence" value="ECO:0007669"/>
    <property type="project" value="TreeGrafter"/>
</dbReference>
<dbReference type="InterPro" id="IPR006073">
    <property type="entry name" value="GTP-bd"/>
</dbReference>
<dbReference type="FunCoup" id="A0A1Y1UCA9">
    <property type="interactions" value="362"/>
</dbReference>
<dbReference type="Gene3D" id="1.10.1580.10">
    <property type="match status" value="1"/>
</dbReference>
<keyword evidence="6" id="KW-1185">Reference proteome</keyword>
<evidence type="ECO:0000313" key="5">
    <source>
        <dbReference type="EMBL" id="ORX34715.1"/>
    </source>
</evidence>
<dbReference type="SUPFAM" id="SSF52540">
    <property type="entry name" value="P-loop containing nucleoside triphosphate hydrolases"/>
    <property type="match status" value="1"/>
</dbReference>
<keyword evidence="2" id="KW-0342">GTP-binding</keyword>
<dbReference type="CDD" id="cd01856">
    <property type="entry name" value="YlqF"/>
    <property type="match status" value="1"/>
</dbReference>
<dbReference type="Proteomes" id="UP000193218">
    <property type="component" value="Unassembled WGS sequence"/>
</dbReference>
<feature type="compositionally biased region" description="Low complexity" evidence="3">
    <location>
        <begin position="481"/>
        <end position="490"/>
    </location>
</feature>
<dbReference type="GO" id="GO:0005525">
    <property type="term" value="F:GTP binding"/>
    <property type="evidence" value="ECO:0007669"/>
    <property type="project" value="UniProtKB-KW"/>
</dbReference>
<dbReference type="InterPro" id="IPR023179">
    <property type="entry name" value="GTP-bd_ortho_bundle_sf"/>
</dbReference>